<dbReference type="Proteomes" id="UP000531561">
    <property type="component" value="Unassembled WGS sequence"/>
</dbReference>
<gene>
    <name evidence="1" type="ORF">Bfra_005730</name>
</gene>
<name>A0A8H6EHH9_9HELO</name>
<evidence type="ECO:0000313" key="2">
    <source>
        <dbReference type="Proteomes" id="UP000531561"/>
    </source>
</evidence>
<accession>A0A8H6EHH9</accession>
<dbReference type="GeneID" id="59259799"/>
<dbReference type="RefSeq" id="XP_037191317.1">
    <property type="nucleotide sequence ID" value="XM_037336107.1"/>
</dbReference>
<sequence length="62" mass="6996">MSEGQYPTYLNRIRFGSDWGADVVFGGKLTFADGSRTLLLAEILDILDILQYYICHGVVVKR</sequence>
<organism evidence="1 2">
    <name type="scientific">Botrytis fragariae</name>
    <dbReference type="NCBI Taxonomy" id="1964551"/>
    <lineage>
        <taxon>Eukaryota</taxon>
        <taxon>Fungi</taxon>
        <taxon>Dikarya</taxon>
        <taxon>Ascomycota</taxon>
        <taxon>Pezizomycotina</taxon>
        <taxon>Leotiomycetes</taxon>
        <taxon>Helotiales</taxon>
        <taxon>Sclerotiniaceae</taxon>
        <taxon>Botrytis</taxon>
    </lineage>
</organism>
<dbReference type="EMBL" id="JABFCT010000010">
    <property type="protein sequence ID" value="KAF5872371.1"/>
    <property type="molecule type" value="Genomic_DNA"/>
</dbReference>
<reference evidence="1 2" key="1">
    <citation type="journal article" date="2020" name="Phytopathology">
        <title>A high-quality genome resource of Botrytis fragariae, a new and rapidly spreading fungal pathogen causing strawberry gray mold in the U.S.A.</title>
        <authorList>
            <person name="Wu Y."/>
            <person name="Saski C.A."/>
            <person name="Schnabel G."/>
            <person name="Xiao S."/>
            <person name="Hu M."/>
        </authorList>
    </citation>
    <scope>NUCLEOTIDE SEQUENCE [LARGE SCALE GENOMIC DNA]</scope>
    <source>
        <strain evidence="1 2">BVB16</strain>
    </source>
</reference>
<comment type="caution">
    <text evidence="1">The sequence shown here is derived from an EMBL/GenBank/DDBJ whole genome shotgun (WGS) entry which is preliminary data.</text>
</comment>
<evidence type="ECO:0000313" key="1">
    <source>
        <dbReference type="EMBL" id="KAF5872371.1"/>
    </source>
</evidence>
<proteinExistence type="predicted"/>
<dbReference type="AlphaFoldDB" id="A0A8H6EHH9"/>
<protein>
    <submittedName>
        <fullName evidence="1">Uncharacterized protein</fullName>
    </submittedName>
</protein>
<keyword evidence="2" id="KW-1185">Reference proteome</keyword>